<dbReference type="InterPro" id="IPR053137">
    <property type="entry name" value="NLR-like"/>
</dbReference>
<dbReference type="PANTHER" id="PTHR46082:SF6">
    <property type="entry name" value="AAA+ ATPASE DOMAIN-CONTAINING PROTEIN-RELATED"/>
    <property type="match status" value="1"/>
</dbReference>
<protein>
    <submittedName>
        <fullName evidence="3">CHAT domain-containing protein</fullName>
    </submittedName>
</protein>
<reference evidence="3" key="1">
    <citation type="journal article" date="2021" name="Int. J. Syst. Evol. Microbiol.">
        <title>Bradyrhizobium septentrionale sp. nov. (sv. septentrionale) and Bradyrhizobium quebecense sp. nov. (sv. septentrionale) associated with legumes native to Canada possess rearranged symbiosis genes and numerous insertion sequences.</title>
        <authorList>
            <person name="Bromfield E.S.P."/>
            <person name="Cloutier S."/>
        </authorList>
    </citation>
    <scope>NUCLEOTIDE SEQUENCE</scope>
    <source>
        <strain evidence="3">12S5</strain>
    </source>
</reference>
<dbReference type="PANTHER" id="PTHR46082">
    <property type="entry name" value="ATP/GTP-BINDING PROTEIN-RELATED"/>
    <property type="match status" value="1"/>
</dbReference>
<organism evidence="3 4">
    <name type="scientific">Bradyrhizobium quebecense</name>
    <dbReference type="NCBI Taxonomy" id="2748629"/>
    <lineage>
        <taxon>Bacteria</taxon>
        <taxon>Pseudomonadati</taxon>
        <taxon>Pseudomonadota</taxon>
        <taxon>Alphaproteobacteria</taxon>
        <taxon>Hyphomicrobiales</taxon>
        <taxon>Nitrobacteraceae</taxon>
        <taxon>Bradyrhizobium</taxon>
    </lineage>
</organism>
<feature type="region of interest" description="Disordered" evidence="1">
    <location>
        <begin position="626"/>
        <end position="653"/>
    </location>
</feature>
<accession>A0ABS3MEX6</accession>
<keyword evidence="4" id="KW-1185">Reference proteome</keyword>
<name>A0ABS3MEX6_9BRAD</name>
<dbReference type="SUPFAM" id="SSF48452">
    <property type="entry name" value="TPR-like"/>
    <property type="match status" value="1"/>
</dbReference>
<evidence type="ECO:0000313" key="3">
    <source>
        <dbReference type="EMBL" id="MBO1430025.1"/>
    </source>
</evidence>
<dbReference type="InterPro" id="IPR024983">
    <property type="entry name" value="CHAT_dom"/>
</dbReference>
<gene>
    <name evidence="3" type="ORF">J4P68_11325</name>
</gene>
<feature type="compositionally biased region" description="Basic and acidic residues" evidence="1">
    <location>
        <begin position="632"/>
        <end position="653"/>
    </location>
</feature>
<evidence type="ECO:0000256" key="1">
    <source>
        <dbReference type="SAM" id="MobiDB-lite"/>
    </source>
</evidence>
<dbReference type="Gene3D" id="1.25.40.10">
    <property type="entry name" value="Tetratricopeptide repeat domain"/>
    <property type="match status" value="1"/>
</dbReference>
<dbReference type="RefSeq" id="WP_207832602.1">
    <property type="nucleotide sequence ID" value="NZ_CP088282.1"/>
</dbReference>
<dbReference type="InterPro" id="IPR011990">
    <property type="entry name" value="TPR-like_helical_dom_sf"/>
</dbReference>
<feature type="domain" description="CHAT" evidence="2">
    <location>
        <begin position="661"/>
        <end position="947"/>
    </location>
</feature>
<dbReference type="Pfam" id="PF12770">
    <property type="entry name" value="CHAT"/>
    <property type="match status" value="1"/>
</dbReference>
<proteinExistence type="predicted"/>
<dbReference type="EMBL" id="JAGEPA010000001">
    <property type="protein sequence ID" value="MBO1430025.1"/>
    <property type="molecule type" value="Genomic_DNA"/>
</dbReference>
<evidence type="ECO:0000313" key="4">
    <source>
        <dbReference type="Proteomes" id="UP000692816"/>
    </source>
</evidence>
<dbReference type="Pfam" id="PF13424">
    <property type="entry name" value="TPR_12"/>
    <property type="match status" value="1"/>
</dbReference>
<evidence type="ECO:0000259" key="2">
    <source>
        <dbReference type="Pfam" id="PF12770"/>
    </source>
</evidence>
<dbReference type="Proteomes" id="UP000692816">
    <property type="component" value="Unassembled WGS sequence"/>
</dbReference>
<sequence>MTITGGFVRARRAAASLSIIILTLGATLTGTVDTAAAQDARAKRAPAQGTGSTQAIAVQMKNAIALTRGGKFDAGYAQLLTALHAADKLDDAQFVMEQYFDATATLRAVKRDDLAEKLFVRAFQGKAAAQSPPGNADVLLMYAILISDHARIAEAVPLYMKAIAAFNAYWGEGSEESLIASDKLAVALSANGSAASATNLGRHNFELSERTLGSDHRTTWKLANNYADMLREIGAPAKALELDLFAIEKRAKHYGENHLNTLVTVNNAGQDFLNLGRFDDARRYFRRHRAIATVLAPKDPSFAGQADAWLFYTDMLAAGDAAMSQADLERLEAIVANEENFADFLRIKAAVLAAGKREQRGERDAGMRLRETALAISTRAFTAQHPLSFEIKLGIATALIATDPNRAVRAFTALDREMFDWMKREVGTSGDRAVAEAIRAHADHLLFAFGHFATGAGSPVAQPAFAAAVLRWKTLGGGDATALRQLETQMAGKDEETAALLRAALRLNGEKQELFSSGNIDDWARSVWQRQDAAEKALGKRLDAIGVKLPQDPIRPSQLLAPDEAVINYFITRQWKADRQSKQPLAATVLYAIVETTTSEPRVVDLGDPGRMVDTGVRTEIARLRATQAAAPDRDAKTADDKAADNKAHDDKALDSKGRFQTLRARLFAPLEPVLKDKTTLYVVPDGFLFAVPFSLLPSADGGLLEDRTTIRMLTSPDALIAIHARETLDRTGAMLLAGGIEYGQPGPMPLPGTKTEIEAIAKLARARGAPVEMLTGRGVSEAALREAIGKARIAHLATHGFYHDSTAFGLDTLWQSGIVLSGAGDSRWPLRDDKDGYLYAFEVMDWDLSGLDLLVLSACETGRGDESFVSGLRGLPTALGIAGARRALLTLWPVADEGTANFTVRFYEHLAEGLTYSDALRQTRRDARDGKVAGARDASVWAAFVLFEG</sequence>
<comment type="caution">
    <text evidence="3">The sequence shown here is derived from an EMBL/GenBank/DDBJ whole genome shotgun (WGS) entry which is preliminary data.</text>
</comment>